<accession>A0A5T2MAE2</accession>
<protein>
    <submittedName>
        <fullName evidence="1">Uncharacterized protein</fullName>
    </submittedName>
</protein>
<reference evidence="1" key="1">
    <citation type="submission" date="2018-11" db="EMBL/GenBank/DDBJ databases">
        <authorList>
            <consortium name="PulseNet: The National Subtyping Network for Foodborne Disease Surveillance"/>
            <person name="Tarr C.L."/>
            <person name="Trees E."/>
            <person name="Katz L.S."/>
            <person name="Carleton-Romer H.A."/>
            <person name="Stroika S."/>
            <person name="Kucerova Z."/>
            <person name="Roache K.F."/>
            <person name="Sabol A.L."/>
            <person name="Besser J."/>
            <person name="Gerner-Smidt P."/>
        </authorList>
    </citation>
    <scope>NUCLEOTIDE SEQUENCE</scope>
    <source>
        <strain evidence="1">PNUSAS060697</strain>
        <strain evidence="2">PNUSAS102632</strain>
    </source>
</reference>
<comment type="caution">
    <text evidence="1">The sequence shown here is derived from an EMBL/GenBank/DDBJ whole genome shotgun (WGS) entry which is preliminary data.</text>
</comment>
<gene>
    <name evidence="1" type="ORF">EFY76_17595</name>
    <name evidence="2" type="ORF">GB848_23030</name>
</gene>
<dbReference type="EMBL" id="AAMBER010000027">
    <property type="protein sequence ID" value="EDF5515799.1"/>
    <property type="molecule type" value="Genomic_DNA"/>
</dbReference>
<name>A0A5T2MAE2_SALER</name>
<dbReference type="AlphaFoldDB" id="A0A5T2MAE2"/>
<dbReference type="EMBL" id="AACUZB010000022">
    <property type="protein sequence ID" value="EAM4563140.1"/>
    <property type="molecule type" value="Genomic_DNA"/>
</dbReference>
<organism evidence="1">
    <name type="scientific">Salmonella enterica</name>
    <name type="common">Salmonella choleraesuis</name>
    <dbReference type="NCBI Taxonomy" id="28901"/>
    <lineage>
        <taxon>Bacteria</taxon>
        <taxon>Pseudomonadati</taxon>
        <taxon>Pseudomonadota</taxon>
        <taxon>Gammaproteobacteria</taxon>
        <taxon>Enterobacterales</taxon>
        <taxon>Enterobacteriaceae</taxon>
        <taxon>Salmonella</taxon>
    </lineage>
</organism>
<evidence type="ECO:0000313" key="1">
    <source>
        <dbReference type="EMBL" id="EAM4563140.1"/>
    </source>
</evidence>
<sequence>MKNTTPDAAVLQELKELTSRIFKICEQNNMPVVIGYSYELSRNEDGYSINKSITAYADEKTGAWDSTIAAAAMLLKVKDVPREVIGALKSLSVASDFARAMSEASKEKACIKCRRFPGFTSRRC</sequence>
<evidence type="ECO:0000313" key="2">
    <source>
        <dbReference type="EMBL" id="EDF5515799.1"/>
    </source>
</evidence>
<proteinExistence type="predicted"/>